<comment type="caution">
    <text evidence="2">The sequence shown here is derived from an EMBL/GenBank/DDBJ whole genome shotgun (WGS) entry which is preliminary data.</text>
</comment>
<evidence type="ECO:0000313" key="2">
    <source>
        <dbReference type="EMBL" id="ORD95879.1"/>
    </source>
</evidence>
<dbReference type="VEuPathDB" id="MicrosporidiaDB:A0H76_2368"/>
<feature type="transmembrane region" description="Helical" evidence="1">
    <location>
        <begin position="134"/>
        <end position="154"/>
    </location>
</feature>
<name>A0A1X0Q7Y7_9MICR</name>
<feature type="transmembrane region" description="Helical" evidence="1">
    <location>
        <begin position="174"/>
        <end position="194"/>
    </location>
</feature>
<reference evidence="2 3" key="1">
    <citation type="journal article" date="2017" name="Environ. Microbiol.">
        <title>Decay of the glycolytic pathway and adaptation to intranuclear parasitism within Enterocytozoonidae microsporidia.</title>
        <authorList>
            <person name="Wiredu Boakye D."/>
            <person name="Jaroenlak P."/>
            <person name="Prachumwat A."/>
            <person name="Williams T.A."/>
            <person name="Bateman K.S."/>
            <person name="Itsathitphaisarn O."/>
            <person name="Sritunyalucksana K."/>
            <person name="Paszkiewicz K.H."/>
            <person name="Moore K.A."/>
            <person name="Stentiford G.D."/>
            <person name="Williams B.A."/>
        </authorList>
    </citation>
    <scope>NUCLEOTIDE SEQUENCE [LARGE SCALE GENOMIC DNA]</scope>
    <source>
        <strain evidence="2 3">GB1</strain>
    </source>
</reference>
<feature type="transmembrane region" description="Helical" evidence="1">
    <location>
        <begin position="71"/>
        <end position="89"/>
    </location>
</feature>
<dbReference type="EMBL" id="LVKB01000162">
    <property type="protein sequence ID" value="ORD95879.1"/>
    <property type="molecule type" value="Genomic_DNA"/>
</dbReference>
<protein>
    <submittedName>
        <fullName evidence="2">Uncharacterized protein</fullName>
    </submittedName>
</protein>
<dbReference type="Proteomes" id="UP000192356">
    <property type="component" value="Unassembled WGS sequence"/>
</dbReference>
<dbReference type="VEuPathDB" id="MicrosporidiaDB:HERIO_2137"/>
<keyword evidence="1" id="KW-0472">Membrane</keyword>
<accession>A0A1X0Q7Y7</accession>
<evidence type="ECO:0000313" key="3">
    <source>
        <dbReference type="Proteomes" id="UP000192356"/>
    </source>
</evidence>
<evidence type="ECO:0000256" key="1">
    <source>
        <dbReference type="SAM" id="Phobius"/>
    </source>
</evidence>
<keyword evidence="3" id="KW-1185">Reference proteome</keyword>
<gene>
    <name evidence="2" type="ORF">HERIO_2137</name>
</gene>
<feature type="transmembrane region" description="Helical" evidence="1">
    <location>
        <begin position="39"/>
        <end position="59"/>
    </location>
</feature>
<organism evidence="2 3">
    <name type="scientific">Hepatospora eriocheir</name>
    <dbReference type="NCBI Taxonomy" id="1081669"/>
    <lineage>
        <taxon>Eukaryota</taxon>
        <taxon>Fungi</taxon>
        <taxon>Fungi incertae sedis</taxon>
        <taxon>Microsporidia</taxon>
        <taxon>Hepatosporidae</taxon>
        <taxon>Hepatospora</taxon>
    </lineage>
</organism>
<sequence length="211" mass="24476">MVGHFIKICFLGFHLYAMYKIPLSVYTKEFILKFPEGRFKFGITTLNVFTVISLMFGFFKFIRVIKTLHSYLLTLIISYQIGFTVFYWFTALTNPSLYGNFTDDYKSPLLHICRYGLPLLMCLMEPFDIFNGKAVIYISLFIGSVGMTYYFLYGLSSYEVVLSFANNKTFNEKFIVKVIVVSLFIPLIIYRLLLSLSGTVKQNKVILTNKK</sequence>
<dbReference type="AlphaFoldDB" id="A0A1X0Q7Y7"/>
<proteinExistence type="predicted"/>
<keyword evidence="1" id="KW-1133">Transmembrane helix</keyword>
<keyword evidence="1" id="KW-0812">Transmembrane</keyword>